<evidence type="ECO:0000256" key="3">
    <source>
        <dbReference type="ARBA" id="ARBA00022448"/>
    </source>
</evidence>
<keyword evidence="11" id="KW-1185">Reference proteome</keyword>
<dbReference type="InterPro" id="IPR002524">
    <property type="entry name" value="Cation_efflux"/>
</dbReference>
<feature type="transmembrane region" description="Helical" evidence="7">
    <location>
        <begin position="45"/>
        <end position="66"/>
    </location>
</feature>
<feature type="transmembrane region" description="Helical" evidence="7">
    <location>
        <begin position="161"/>
        <end position="183"/>
    </location>
</feature>
<sequence length="296" mass="31695">MLLNESEKIHPSRKGLKSTIIGILLNALLAIIKGVAGVLGNSYALVADAIESSFDIFTSFITWVGLKTASKAPDEDHPYGHGKAEPLAAMVVSLSLIAAAILIAIQSIENIRTPHDPPAAFTLVVLALVVAVKEGLFRFVHKVGDEVASNAVKADAWHHRSDAITSATAFIGITIALIGGKGYESADDYAALIASVIIVFNAYRIFMPSFAEIMDKAPDGRLVEEVKEIALTVKGVQGIDKCFVRKMGFEYFVDIHVIVDGSLSVRTGHDIAHSVKNAVLQAKPTVYDVLTHIEPA</sequence>
<keyword evidence="4 7" id="KW-0812">Transmembrane</keyword>
<dbReference type="InterPro" id="IPR058533">
    <property type="entry name" value="Cation_efflux_TM"/>
</dbReference>
<accession>A0ABT8R7B2</accession>
<dbReference type="InterPro" id="IPR027469">
    <property type="entry name" value="Cation_efflux_TMD_sf"/>
</dbReference>
<feature type="domain" description="Cation efflux protein cytoplasmic" evidence="9">
    <location>
        <begin position="218"/>
        <end position="295"/>
    </location>
</feature>
<evidence type="ECO:0000256" key="5">
    <source>
        <dbReference type="ARBA" id="ARBA00022989"/>
    </source>
</evidence>
<evidence type="ECO:0000256" key="6">
    <source>
        <dbReference type="ARBA" id="ARBA00023136"/>
    </source>
</evidence>
<evidence type="ECO:0000256" key="7">
    <source>
        <dbReference type="SAM" id="Phobius"/>
    </source>
</evidence>
<keyword evidence="5 7" id="KW-1133">Transmembrane helix</keyword>
<keyword evidence="3" id="KW-0813">Transport</keyword>
<reference evidence="10" key="1">
    <citation type="submission" date="2023-07" db="EMBL/GenBank/DDBJ databases">
        <title>The genome sequence of Rhodocytophaga aerolata KACC 12507.</title>
        <authorList>
            <person name="Zhang X."/>
        </authorList>
    </citation>
    <scope>NUCLEOTIDE SEQUENCE</scope>
    <source>
        <strain evidence="10">KACC 12507</strain>
    </source>
</reference>
<evidence type="ECO:0000256" key="2">
    <source>
        <dbReference type="ARBA" id="ARBA00008114"/>
    </source>
</evidence>
<evidence type="ECO:0000259" key="9">
    <source>
        <dbReference type="Pfam" id="PF16916"/>
    </source>
</evidence>
<feature type="transmembrane region" description="Helical" evidence="7">
    <location>
        <begin position="20"/>
        <end position="39"/>
    </location>
</feature>
<dbReference type="Pfam" id="PF01545">
    <property type="entry name" value="Cation_efflux"/>
    <property type="match status" value="1"/>
</dbReference>
<dbReference type="PANTHER" id="PTHR43840">
    <property type="entry name" value="MITOCHONDRIAL METAL TRANSPORTER 1-RELATED"/>
    <property type="match status" value="1"/>
</dbReference>
<evidence type="ECO:0000256" key="4">
    <source>
        <dbReference type="ARBA" id="ARBA00022692"/>
    </source>
</evidence>
<comment type="similarity">
    <text evidence="2">Belongs to the cation diffusion facilitator (CDF) transporter (TC 2.A.4) family.</text>
</comment>
<feature type="transmembrane region" description="Helical" evidence="7">
    <location>
        <begin position="87"/>
        <end position="108"/>
    </location>
</feature>
<dbReference type="InterPro" id="IPR050291">
    <property type="entry name" value="CDF_Transporter"/>
</dbReference>
<dbReference type="InterPro" id="IPR027470">
    <property type="entry name" value="Cation_efflux_CTD"/>
</dbReference>
<organism evidence="10 11">
    <name type="scientific">Rhodocytophaga aerolata</name>
    <dbReference type="NCBI Taxonomy" id="455078"/>
    <lineage>
        <taxon>Bacteria</taxon>
        <taxon>Pseudomonadati</taxon>
        <taxon>Bacteroidota</taxon>
        <taxon>Cytophagia</taxon>
        <taxon>Cytophagales</taxon>
        <taxon>Rhodocytophagaceae</taxon>
        <taxon>Rhodocytophaga</taxon>
    </lineage>
</organism>
<gene>
    <name evidence="10" type="ORF">Q0590_17100</name>
</gene>
<keyword evidence="6 7" id="KW-0472">Membrane</keyword>
<dbReference type="InterPro" id="IPR036837">
    <property type="entry name" value="Cation_efflux_CTD_sf"/>
</dbReference>
<dbReference type="Gene3D" id="3.30.70.1350">
    <property type="entry name" value="Cation efflux protein, cytoplasmic domain"/>
    <property type="match status" value="1"/>
</dbReference>
<feature type="domain" description="Cation efflux protein transmembrane" evidence="8">
    <location>
        <begin position="20"/>
        <end position="214"/>
    </location>
</feature>
<feature type="transmembrane region" description="Helical" evidence="7">
    <location>
        <begin position="189"/>
        <end position="206"/>
    </location>
</feature>
<name>A0ABT8R7B2_9BACT</name>
<evidence type="ECO:0000256" key="1">
    <source>
        <dbReference type="ARBA" id="ARBA00004141"/>
    </source>
</evidence>
<dbReference type="Pfam" id="PF16916">
    <property type="entry name" value="ZT_dimer"/>
    <property type="match status" value="1"/>
</dbReference>
<dbReference type="EMBL" id="JAUKPO010000009">
    <property type="protein sequence ID" value="MDO1447993.1"/>
    <property type="molecule type" value="Genomic_DNA"/>
</dbReference>
<dbReference type="SUPFAM" id="SSF161111">
    <property type="entry name" value="Cation efflux protein transmembrane domain-like"/>
    <property type="match status" value="1"/>
</dbReference>
<proteinExistence type="inferred from homology"/>
<comment type="subcellular location">
    <subcellularLocation>
        <location evidence="1">Membrane</location>
        <topology evidence="1">Multi-pass membrane protein</topology>
    </subcellularLocation>
</comment>
<dbReference type="NCBIfam" id="TIGR01297">
    <property type="entry name" value="CDF"/>
    <property type="match status" value="1"/>
</dbReference>
<dbReference type="PANTHER" id="PTHR43840:SF15">
    <property type="entry name" value="MITOCHONDRIAL METAL TRANSPORTER 1-RELATED"/>
    <property type="match status" value="1"/>
</dbReference>
<evidence type="ECO:0000259" key="8">
    <source>
        <dbReference type="Pfam" id="PF01545"/>
    </source>
</evidence>
<dbReference type="RefSeq" id="WP_302038798.1">
    <property type="nucleotide sequence ID" value="NZ_JAUKPO010000009.1"/>
</dbReference>
<evidence type="ECO:0000313" key="11">
    <source>
        <dbReference type="Proteomes" id="UP001168528"/>
    </source>
</evidence>
<feature type="transmembrane region" description="Helical" evidence="7">
    <location>
        <begin position="120"/>
        <end position="140"/>
    </location>
</feature>
<dbReference type="Proteomes" id="UP001168528">
    <property type="component" value="Unassembled WGS sequence"/>
</dbReference>
<protein>
    <submittedName>
        <fullName evidence="10">Cation diffusion facilitator family transporter</fullName>
    </submittedName>
</protein>
<evidence type="ECO:0000313" key="10">
    <source>
        <dbReference type="EMBL" id="MDO1447993.1"/>
    </source>
</evidence>
<dbReference type="Gene3D" id="1.20.1510.10">
    <property type="entry name" value="Cation efflux protein transmembrane domain"/>
    <property type="match status" value="1"/>
</dbReference>
<comment type="caution">
    <text evidence="10">The sequence shown here is derived from an EMBL/GenBank/DDBJ whole genome shotgun (WGS) entry which is preliminary data.</text>
</comment>
<dbReference type="SUPFAM" id="SSF160240">
    <property type="entry name" value="Cation efflux protein cytoplasmic domain-like"/>
    <property type="match status" value="1"/>
</dbReference>